<sequence>MDQITRLLATKTPTEFRLSPSSNAAAKNWIVTNRSPYIGRSTTLNGSSSNAQSLCVRALPINRRRRRIYSSKIEPIDYTQEFHKRSSVDEVCEEIQKCYQLVHKLGRGVVYLASSRTRPNHPHFLQATELGREV</sequence>
<protein>
    <submittedName>
        <fullName evidence="1">Uncharacterized protein</fullName>
    </submittedName>
</protein>
<dbReference type="EMBL" id="JAHRHJ020000001">
    <property type="protein sequence ID" value="KAH9329814.1"/>
    <property type="molecule type" value="Genomic_DNA"/>
</dbReference>
<gene>
    <name evidence="1" type="ORF">KI387_001922</name>
</gene>
<organism evidence="1 2">
    <name type="scientific">Taxus chinensis</name>
    <name type="common">Chinese yew</name>
    <name type="synonym">Taxus wallichiana var. chinensis</name>
    <dbReference type="NCBI Taxonomy" id="29808"/>
    <lineage>
        <taxon>Eukaryota</taxon>
        <taxon>Viridiplantae</taxon>
        <taxon>Streptophyta</taxon>
        <taxon>Embryophyta</taxon>
        <taxon>Tracheophyta</taxon>
        <taxon>Spermatophyta</taxon>
        <taxon>Pinopsida</taxon>
        <taxon>Pinidae</taxon>
        <taxon>Conifers II</taxon>
        <taxon>Cupressales</taxon>
        <taxon>Taxaceae</taxon>
        <taxon>Taxus</taxon>
    </lineage>
</organism>
<dbReference type="Proteomes" id="UP000824469">
    <property type="component" value="Unassembled WGS sequence"/>
</dbReference>
<proteinExistence type="predicted"/>
<evidence type="ECO:0000313" key="1">
    <source>
        <dbReference type="EMBL" id="KAH9329814.1"/>
    </source>
</evidence>
<dbReference type="AlphaFoldDB" id="A0AA38GTY4"/>
<comment type="caution">
    <text evidence="1">The sequence shown here is derived from an EMBL/GenBank/DDBJ whole genome shotgun (WGS) entry which is preliminary data.</text>
</comment>
<accession>A0AA38GTY4</accession>
<keyword evidence="2" id="KW-1185">Reference proteome</keyword>
<evidence type="ECO:0000313" key="2">
    <source>
        <dbReference type="Proteomes" id="UP000824469"/>
    </source>
</evidence>
<reference evidence="1 2" key="1">
    <citation type="journal article" date="2021" name="Nat. Plants">
        <title>The Taxus genome provides insights into paclitaxel biosynthesis.</title>
        <authorList>
            <person name="Xiong X."/>
            <person name="Gou J."/>
            <person name="Liao Q."/>
            <person name="Li Y."/>
            <person name="Zhou Q."/>
            <person name="Bi G."/>
            <person name="Li C."/>
            <person name="Du R."/>
            <person name="Wang X."/>
            <person name="Sun T."/>
            <person name="Guo L."/>
            <person name="Liang H."/>
            <person name="Lu P."/>
            <person name="Wu Y."/>
            <person name="Zhang Z."/>
            <person name="Ro D.K."/>
            <person name="Shang Y."/>
            <person name="Huang S."/>
            <person name="Yan J."/>
        </authorList>
    </citation>
    <scope>NUCLEOTIDE SEQUENCE [LARGE SCALE GENOMIC DNA]</scope>
    <source>
        <strain evidence="1">Ta-2019</strain>
    </source>
</reference>
<name>A0AA38GTY4_TAXCH</name>